<dbReference type="PANTHER" id="PTHR39624:SF2">
    <property type="entry name" value="OSMC-LIKE PROTEIN"/>
    <property type="match status" value="1"/>
</dbReference>
<evidence type="ECO:0000313" key="2">
    <source>
        <dbReference type="Proteomes" id="UP001556170"/>
    </source>
</evidence>
<protein>
    <submittedName>
        <fullName evidence="1">OsmC family protein</fullName>
        <ecNumber evidence="1">1.11.1.-</ecNumber>
    </submittedName>
</protein>
<dbReference type="InterPro" id="IPR015946">
    <property type="entry name" value="KH_dom-like_a/b"/>
</dbReference>
<dbReference type="SUPFAM" id="SSF82784">
    <property type="entry name" value="OsmC-like"/>
    <property type="match status" value="1"/>
</dbReference>
<dbReference type="EMBL" id="JBFOHL010000008">
    <property type="protein sequence ID" value="MEW9624642.1"/>
    <property type="molecule type" value="Genomic_DNA"/>
</dbReference>
<name>A0ABV3QPZ2_9GAMM</name>
<dbReference type="Gene3D" id="3.30.300.20">
    <property type="match status" value="1"/>
</dbReference>
<gene>
    <name evidence="1" type="ORF">ABQJ56_10410</name>
</gene>
<dbReference type="EC" id="1.11.1.-" evidence="1"/>
<proteinExistence type="predicted"/>
<keyword evidence="1" id="KW-0560">Oxidoreductase</keyword>
<dbReference type="InterPro" id="IPR036102">
    <property type="entry name" value="OsmC/Ohrsf"/>
</dbReference>
<comment type="caution">
    <text evidence="1">The sequence shown here is derived from an EMBL/GenBank/DDBJ whole genome shotgun (WGS) entry which is preliminary data.</text>
</comment>
<sequence length="136" mass="14715">MSTPANVTAAIASTPYTVRLGDDRGHQWLADEPADLHGANAGPDPHRLLLSSLGACTSITLKMYAERKGWPLDGVEVALDFNPDGKPEDGSNRISRRIALHGKLDEQQRERLLQIANACPIHKVLSGEIRIDSALA</sequence>
<evidence type="ECO:0000313" key="1">
    <source>
        <dbReference type="EMBL" id="MEW9624642.1"/>
    </source>
</evidence>
<dbReference type="RefSeq" id="WP_367844949.1">
    <property type="nucleotide sequence ID" value="NZ_JBFOHL010000008.1"/>
</dbReference>
<reference evidence="1 2" key="1">
    <citation type="submission" date="2024-06" db="EMBL/GenBank/DDBJ databases">
        <authorList>
            <person name="Woo H."/>
        </authorList>
    </citation>
    <scope>NUCLEOTIDE SEQUENCE [LARGE SCALE GENOMIC DNA]</scope>
    <source>
        <strain evidence="1 2">S2-g</strain>
    </source>
</reference>
<dbReference type="InterPro" id="IPR003718">
    <property type="entry name" value="OsmC/Ohr_fam"/>
</dbReference>
<dbReference type="PANTHER" id="PTHR39624">
    <property type="entry name" value="PROTEIN INVOLVED IN RIMO-MEDIATED BETA-METHYLTHIOLATION OF RIBOSOMAL PROTEIN S12 YCAO"/>
    <property type="match status" value="1"/>
</dbReference>
<organism evidence="1 2">
    <name type="scientific">Rhodanobacter geophilus</name>
    <dbReference type="NCBI Taxonomy" id="3162488"/>
    <lineage>
        <taxon>Bacteria</taxon>
        <taxon>Pseudomonadati</taxon>
        <taxon>Pseudomonadota</taxon>
        <taxon>Gammaproteobacteria</taxon>
        <taxon>Lysobacterales</taxon>
        <taxon>Rhodanobacteraceae</taxon>
        <taxon>Rhodanobacter</taxon>
    </lineage>
</organism>
<dbReference type="Pfam" id="PF02566">
    <property type="entry name" value="OsmC"/>
    <property type="match status" value="1"/>
</dbReference>
<keyword evidence="1" id="KW-0575">Peroxidase</keyword>
<keyword evidence="2" id="KW-1185">Reference proteome</keyword>
<accession>A0ABV3QPZ2</accession>
<dbReference type="Proteomes" id="UP001556170">
    <property type="component" value="Unassembled WGS sequence"/>
</dbReference>
<dbReference type="GO" id="GO:0004601">
    <property type="term" value="F:peroxidase activity"/>
    <property type="evidence" value="ECO:0007669"/>
    <property type="project" value="UniProtKB-KW"/>
</dbReference>